<dbReference type="AlphaFoldDB" id="H6BKB9"/>
<protein>
    <submittedName>
        <fullName evidence="1">Uncharacterized protein</fullName>
    </submittedName>
</protein>
<dbReference type="EMBL" id="JH226130">
    <property type="protein sequence ID" value="EHY52553.1"/>
    <property type="molecule type" value="Genomic_DNA"/>
</dbReference>
<dbReference type="GeneID" id="20305403"/>
<dbReference type="InParanoid" id="H6BKB9"/>
<dbReference type="Proteomes" id="UP000007304">
    <property type="component" value="Unassembled WGS sequence"/>
</dbReference>
<dbReference type="HOGENOM" id="CLU_2003924_0_0_1"/>
<reference evidence="1" key="1">
    <citation type="submission" date="2011-07" db="EMBL/GenBank/DDBJ databases">
        <title>The Genome Sequence of Exophiala (Wangiella) dermatitidis NIH/UT8656.</title>
        <authorList>
            <consortium name="The Broad Institute Genome Sequencing Platform"/>
            <person name="Cuomo C."/>
            <person name="Wang Z."/>
            <person name="Hunicke-Smith S."/>
            <person name="Szanislo P.J."/>
            <person name="Earl A."/>
            <person name="Young S.K."/>
            <person name="Zeng Q."/>
            <person name="Gargeya S."/>
            <person name="Fitzgerald M."/>
            <person name="Haas B."/>
            <person name="Abouelleil A."/>
            <person name="Alvarado L."/>
            <person name="Arachchi H.M."/>
            <person name="Berlin A."/>
            <person name="Brown A."/>
            <person name="Chapman S.B."/>
            <person name="Chen Z."/>
            <person name="Dunbar C."/>
            <person name="Freedman E."/>
            <person name="Gearin G."/>
            <person name="Gellesch M."/>
            <person name="Goldberg J."/>
            <person name="Griggs A."/>
            <person name="Gujja S."/>
            <person name="Heiman D."/>
            <person name="Howarth C."/>
            <person name="Larson L."/>
            <person name="Lui A."/>
            <person name="MacDonald P.J.P."/>
            <person name="Montmayeur A."/>
            <person name="Murphy C."/>
            <person name="Neiman D."/>
            <person name="Pearson M."/>
            <person name="Priest M."/>
            <person name="Roberts A."/>
            <person name="Saif S."/>
            <person name="Shea T."/>
            <person name="Shenoy N."/>
            <person name="Sisk P."/>
            <person name="Stolte C."/>
            <person name="Sykes S."/>
            <person name="Wortman J."/>
            <person name="Nusbaum C."/>
            <person name="Birren B."/>
        </authorList>
    </citation>
    <scope>NUCLEOTIDE SEQUENCE</scope>
    <source>
        <strain evidence="1">NIH/UT8656</strain>
    </source>
</reference>
<accession>H6BKB9</accession>
<gene>
    <name evidence="1" type="ORF">HMPREF1120_00764</name>
</gene>
<evidence type="ECO:0000313" key="2">
    <source>
        <dbReference type="Proteomes" id="UP000007304"/>
    </source>
</evidence>
<proteinExistence type="predicted"/>
<dbReference type="RefSeq" id="XP_009153014.1">
    <property type="nucleotide sequence ID" value="XM_009154766.1"/>
</dbReference>
<dbReference type="VEuPathDB" id="FungiDB:HMPREF1120_00764"/>
<keyword evidence="2" id="KW-1185">Reference proteome</keyword>
<name>H6BKB9_EXODN</name>
<sequence>MRTSYSTTTTGVAVASRLARTTGEGVSTCVSLKERRNRQSLLGRAGHYCSIVVVCLCESLWEDCGKAMTAGKRKYDRFGTAPSVICPWSIMEHQCSIEASEMEKCQDEHPRRARQITARMLILA</sequence>
<organism evidence="1 2">
    <name type="scientific">Exophiala dermatitidis (strain ATCC 34100 / CBS 525.76 / NIH/UT8656)</name>
    <name type="common">Black yeast</name>
    <name type="synonym">Wangiella dermatitidis</name>
    <dbReference type="NCBI Taxonomy" id="858893"/>
    <lineage>
        <taxon>Eukaryota</taxon>
        <taxon>Fungi</taxon>
        <taxon>Dikarya</taxon>
        <taxon>Ascomycota</taxon>
        <taxon>Pezizomycotina</taxon>
        <taxon>Eurotiomycetes</taxon>
        <taxon>Chaetothyriomycetidae</taxon>
        <taxon>Chaetothyriales</taxon>
        <taxon>Herpotrichiellaceae</taxon>
        <taxon>Exophiala</taxon>
    </lineage>
</organism>
<evidence type="ECO:0000313" key="1">
    <source>
        <dbReference type="EMBL" id="EHY52553.1"/>
    </source>
</evidence>